<protein>
    <submittedName>
        <fullName evidence="1">Uncharacterized protein</fullName>
    </submittedName>
</protein>
<dbReference type="Proteomes" id="UP001328107">
    <property type="component" value="Unassembled WGS sequence"/>
</dbReference>
<evidence type="ECO:0000313" key="2">
    <source>
        <dbReference type="Proteomes" id="UP001328107"/>
    </source>
</evidence>
<accession>A0AAN5CU59</accession>
<name>A0AAN5CU59_9BILA</name>
<feature type="non-terminal residue" evidence="1">
    <location>
        <position position="69"/>
    </location>
</feature>
<keyword evidence="2" id="KW-1185">Reference proteome</keyword>
<comment type="caution">
    <text evidence="1">The sequence shown here is derived from an EMBL/GenBank/DDBJ whole genome shotgun (WGS) entry which is preliminary data.</text>
</comment>
<dbReference type="EMBL" id="BTRK01000004">
    <property type="protein sequence ID" value="GMR50696.1"/>
    <property type="molecule type" value="Genomic_DNA"/>
</dbReference>
<sequence>KLNYSGSVLCDERTTLCIRTRNEKFEMASCASSTPLECKEKHNNKCPPLPKDGPHVCCCKEDNCNKGAA</sequence>
<reference evidence="2" key="1">
    <citation type="submission" date="2022-10" db="EMBL/GenBank/DDBJ databases">
        <title>Genome assembly of Pristionchus species.</title>
        <authorList>
            <person name="Yoshida K."/>
            <person name="Sommer R.J."/>
        </authorList>
    </citation>
    <scope>NUCLEOTIDE SEQUENCE [LARGE SCALE GENOMIC DNA]</scope>
    <source>
        <strain evidence="2">RS5460</strain>
    </source>
</reference>
<gene>
    <name evidence="1" type="ORF">PMAYCL1PPCAC_20891</name>
</gene>
<feature type="non-terminal residue" evidence="1">
    <location>
        <position position="1"/>
    </location>
</feature>
<organism evidence="1 2">
    <name type="scientific">Pristionchus mayeri</name>
    <dbReference type="NCBI Taxonomy" id="1317129"/>
    <lineage>
        <taxon>Eukaryota</taxon>
        <taxon>Metazoa</taxon>
        <taxon>Ecdysozoa</taxon>
        <taxon>Nematoda</taxon>
        <taxon>Chromadorea</taxon>
        <taxon>Rhabditida</taxon>
        <taxon>Rhabditina</taxon>
        <taxon>Diplogasteromorpha</taxon>
        <taxon>Diplogasteroidea</taxon>
        <taxon>Neodiplogasteridae</taxon>
        <taxon>Pristionchus</taxon>
    </lineage>
</organism>
<evidence type="ECO:0000313" key="1">
    <source>
        <dbReference type="EMBL" id="GMR50696.1"/>
    </source>
</evidence>
<proteinExistence type="predicted"/>
<dbReference type="AlphaFoldDB" id="A0AAN5CU59"/>